<proteinExistence type="inferred from homology"/>
<keyword evidence="1 7" id="KW-0489">Methyltransferase</keyword>
<dbReference type="InterPro" id="IPR001525">
    <property type="entry name" value="C5_MeTfrase"/>
</dbReference>
<evidence type="ECO:0000313" key="9">
    <source>
        <dbReference type="Proteomes" id="UP000036681"/>
    </source>
</evidence>
<dbReference type="PANTHER" id="PTHR46098">
    <property type="entry name" value="TRNA (CYTOSINE(38)-C(5))-METHYLTRANSFERASE"/>
    <property type="match status" value="1"/>
</dbReference>
<organism evidence="9 10">
    <name type="scientific">Ascaris lumbricoides</name>
    <name type="common">Giant roundworm</name>
    <dbReference type="NCBI Taxonomy" id="6252"/>
    <lineage>
        <taxon>Eukaryota</taxon>
        <taxon>Metazoa</taxon>
        <taxon>Ecdysozoa</taxon>
        <taxon>Nematoda</taxon>
        <taxon>Chromadorea</taxon>
        <taxon>Rhabditida</taxon>
        <taxon>Spirurina</taxon>
        <taxon>Ascaridomorpha</taxon>
        <taxon>Ascaridoidea</taxon>
        <taxon>Ascarididae</taxon>
        <taxon>Ascaris</taxon>
    </lineage>
</organism>
<keyword evidence="9" id="KW-1185">Reference proteome</keyword>
<dbReference type="WBParaSite" id="ALUE_0000670401-mRNA-1">
    <property type="protein sequence ID" value="ALUE_0000670401-mRNA-1"/>
    <property type="gene ID" value="ALUE_0000670401"/>
</dbReference>
<evidence type="ECO:0000313" key="10">
    <source>
        <dbReference type="WBParaSite" id="ALUE_0000670401-mRNA-1"/>
    </source>
</evidence>
<evidence type="ECO:0000256" key="7">
    <source>
        <dbReference type="PROSITE-ProRule" id="PRU01016"/>
    </source>
</evidence>
<sequence length="387" mass="43953">MEHGDGNNTTINTRGYLAVCNEMFDVALTQPAALRCLELFSGIGGFHYALKESGIRFEMLAAFDINDVANAIYKHNFPCTTVHQCNIQALTSEFYDRQCADLWTMSPPCQPFTKKGMQRDVDDRRCDALMRICTALERMHEPPRFIFLENVCGFETSTAHSIFVEVLAKLHYHMQVSSKRMGYFKEFILSPVDLGIPNSRPRYYLLAKRQLDSSVVDATPGVILTKLPDCMISVNMRSTKCIGEYVHDECDHETQLMVNVRIAGRYAKGIDMVTRNSRRSSSFTKSYSVFIGSSGPLLVSAPEYEMENPKTEELIKRISEAKNIDEQTAAISPLRLRYFSWREVADLMGFPYNFSKPQSVTQKQMYRALGNSINVNVVAVLLRYLLS</sequence>
<dbReference type="NCBIfam" id="TIGR00675">
    <property type="entry name" value="dcm"/>
    <property type="match status" value="1"/>
</dbReference>
<evidence type="ECO:0000256" key="1">
    <source>
        <dbReference type="ARBA" id="ARBA00022603"/>
    </source>
</evidence>
<dbReference type="PANTHER" id="PTHR46098:SF1">
    <property type="entry name" value="TRNA (CYTOSINE(38)-C(5))-METHYLTRANSFERASE"/>
    <property type="match status" value="1"/>
</dbReference>
<protein>
    <recommendedName>
        <fullName evidence="5">tRNA (cytosine(38)-C(5))-methyltransferase</fullName>
        <ecNumber evidence="4">2.1.1.204</ecNumber>
    </recommendedName>
    <alternativeName>
        <fullName evidence="6">DNA (cytosine-5)-methyltransferase-like protein 2</fullName>
    </alternativeName>
</protein>
<keyword evidence="3 7" id="KW-0949">S-adenosyl-L-methionine</keyword>
<dbReference type="Proteomes" id="UP000036681">
    <property type="component" value="Unplaced"/>
</dbReference>
<dbReference type="InterPro" id="IPR031303">
    <property type="entry name" value="C5_meth_CS"/>
</dbReference>
<reference evidence="10" key="1">
    <citation type="submission" date="2023-03" db="UniProtKB">
        <authorList>
            <consortium name="WormBaseParasite"/>
        </authorList>
    </citation>
    <scope>IDENTIFICATION</scope>
</reference>
<dbReference type="Gene3D" id="3.40.50.150">
    <property type="entry name" value="Vaccinia Virus protein VP39"/>
    <property type="match status" value="1"/>
</dbReference>
<comment type="similarity">
    <text evidence="7 8">Belongs to the class I-like SAM-binding methyltransferase superfamily. C5-methyltransferase family.</text>
</comment>
<dbReference type="PROSITE" id="PS00095">
    <property type="entry name" value="C5_MTASE_2"/>
    <property type="match status" value="1"/>
</dbReference>
<dbReference type="SUPFAM" id="SSF53335">
    <property type="entry name" value="S-adenosyl-L-methionine-dependent methyltransferases"/>
    <property type="match status" value="1"/>
</dbReference>
<dbReference type="AlphaFoldDB" id="A0A9J2PBE7"/>
<dbReference type="GO" id="GO:0032259">
    <property type="term" value="P:methylation"/>
    <property type="evidence" value="ECO:0007669"/>
    <property type="project" value="UniProtKB-KW"/>
</dbReference>
<dbReference type="PROSITE" id="PS51679">
    <property type="entry name" value="SAM_MT_C5"/>
    <property type="match status" value="1"/>
</dbReference>
<dbReference type="InterPro" id="IPR050750">
    <property type="entry name" value="C5-MTase"/>
</dbReference>
<evidence type="ECO:0000256" key="3">
    <source>
        <dbReference type="ARBA" id="ARBA00022691"/>
    </source>
</evidence>
<keyword evidence="2 7" id="KW-0808">Transferase</keyword>
<accession>A0A9J2PBE7</accession>
<name>A0A9J2PBE7_ASCLU</name>
<dbReference type="GO" id="GO:0008168">
    <property type="term" value="F:methyltransferase activity"/>
    <property type="evidence" value="ECO:0007669"/>
    <property type="project" value="UniProtKB-KW"/>
</dbReference>
<evidence type="ECO:0000256" key="5">
    <source>
        <dbReference type="ARBA" id="ARBA00039681"/>
    </source>
</evidence>
<dbReference type="Pfam" id="PF00145">
    <property type="entry name" value="DNA_methylase"/>
    <property type="match status" value="1"/>
</dbReference>
<dbReference type="InterPro" id="IPR029063">
    <property type="entry name" value="SAM-dependent_MTases_sf"/>
</dbReference>
<evidence type="ECO:0000256" key="8">
    <source>
        <dbReference type="RuleBase" id="RU000416"/>
    </source>
</evidence>
<dbReference type="Gene3D" id="3.90.120.10">
    <property type="entry name" value="DNA Methylase, subunit A, domain 2"/>
    <property type="match status" value="1"/>
</dbReference>
<evidence type="ECO:0000256" key="2">
    <source>
        <dbReference type="ARBA" id="ARBA00022679"/>
    </source>
</evidence>
<evidence type="ECO:0000256" key="6">
    <source>
        <dbReference type="ARBA" id="ARBA00042810"/>
    </source>
</evidence>
<evidence type="ECO:0000256" key="4">
    <source>
        <dbReference type="ARBA" id="ARBA00039081"/>
    </source>
</evidence>
<dbReference type="PRINTS" id="PR00105">
    <property type="entry name" value="C5METTRFRASE"/>
</dbReference>
<dbReference type="EC" id="2.1.1.204" evidence="4"/>
<feature type="active site" evidence="7">
    <location>
        <position position="109"/>
    </location>
</feature>